<proteinExistence type="predicted"/>
<accession>A0A8S5VU63</accession>
<sequence length="96" mass="11145">MDKQELEKIVKPLCWRSYDNGRVITAETVLKYNLKLEKVGECYLVHRIYSDNDCLEYNKPVSLETAKDIAWTAYLHTIGCIMETVIKDEDGKSKTK</sequence>
<organism evidence="1">
    <name type="scientific">Ackermannviridae sp</name>
    <dbReference type="NCBI Taxonomy" id="2831612"/>
    <lineage>
        <taxon>Viruses</taxon>
        <taxon>Duplodnaviria</taxon>
        <taxon>Heunggongvirae</taxon>
        <taxon>Uroviricota</taxon>
        <taxon>Caudoviricetes</taxon>
        <taxon>Pantevenvirales</taxon>
        <taxon>Ackermannviridae</taxon>
    </lineage>
</organism>
<dbReference type="EMBL" id="BK035393">
    <property type="protein sequence ID" value="DAG98023.1"/>
    <property type="molecule type" value="Genomic_DNA"/>
</dbReference>
<name>A0A8S5VU63_9CAUD</name>
<evidence type="ECO:0000313" key="1">
    <source>
        <dbReference type="EMBL" id="DAG98023.1"/>
    </source>
</evidence>
<reference evidence="1" key="1">
    <citation type="journal article" date="2021" name="Proc. Natl. Acad. Sci. U.S.A.">
        <title>A Catalog of Tens of Thousands of Viruses from Human Metagenomes Reveals Hidden Associations with Chronic Diseases.</title>
        <authorList>
            <person name="Tisza M.J."/>
            <person name="Buck C.B."/>
        </authorList>
    </citation>
    <scope>NUCLEOTIDE SEQUENCE</scope>
    <source>
        <strain evidence="1">CtASH1</strain>
    </source>
</reference>
<protein>
    <submittedName>
        <fullName evidence="1">Uncharacterized protein</fullName>
    </submittedName>
</protein>